<protein>
    <recommendedName>
        <fullName evidence="4">DUF2306 domain-containing protein</fullName>
    </recommendedName>
</protein>
<dbReference type="Pfam" id="PF10067">
    <property type="entry name" value="DUF2306"/>
    <property type="match status" value="1"/>
</dbReference>
<feature type="transmembrane region" description="Helical" evidence="1">
    <location>
        <begin position="123"/>
        <end position="141"/>
    </location>
</feature>
<feature type="transmembrane region" description="Helical" evidence="1">
    <location>
        <begin position="98"/>
        <end position="117"/>
    </location>
</feature>
<dbReference type="RefSeq" id="WP_068845873.1">
    <property type="nucleotide sequence ID" value="NZ_LYDR01000033.1"/>
</dbReference>
<name>A0A1C3EQ96_9PLAN</name>
<keyword evidence="1" id="KW-1133">Transmembrane helix</keyword>
<gene>
    <name evidence="2" type="ORF">A6X21_16525</name>
</gene>
<evidence type="ECO:0008006" key="4">
    <source>
        <dbReference type="Google" id="ProtNLM"/>
    </source>
</evidence>
<dbReference type="AlphaFoldDB" id="A0A1C3EQ96"/>
<evidence type="ECO:0000313" key="2">
    <source>
        <dbReference type="EMBL" id="ODA35423.1"/>
    </source>
</evidence>
<organism evidence="2 3">
    <name type="scientific">Planctopirus hydrillae</name>
    <dbReference type="NCBI Taxonomy" id="1841610"/>
    <lineage>
        <taxon>Bacteria</taxon>
        <taxon>Pseudomonadati</taxon>
        <taxon>Planctomycetota</taxon>
        <taxon>Planctomycetia</taxon>
        <taxon>Planctomycetales</taxon>
        <taxon>Planctomycetaceae</taxon>
        <taxon>Planctopirus</taxon>
    </lineage>
</organism>
<dbReference type="STRING" id="1841610.A6X21_16525"/>
<sequence length="223" mass="25405">MAISQLNILLLALRATVVLLILRVTIGIISNYPDYLPPDFDAEFLRNREGYFWGIYAWAFYTHIVSGPLAIVFGLVLLSGKIRSRWPVFHRWLGRVQVLVVVGVLAPSGLVMSYWAASGPIGGFSLATLSILTSLCILLGWRAALRRQYARHRRWMERCMILLCSAITLRLIVGTAIVTHTQISWINPEMFDPVANWLSWVVPLLIYEGWSRNWRQKGAFPQH</sequence>
<dbReference type="InterPro" id="IPR018750">
    <property type="entry name" value="DUF2306_membrane"/>
</dbReference>
<keyword evidence="1" id="KW-0472">Membrane</keyword>
<accession>A0A1C3EQ96</accession>
<feature type="transmembrane region" description="Helical" evidence="1">
    <location>
        <begin position="161"/>
        <end position="182"/>
    </location>
</feature>
<evidence type="ECO:0000313" key="3">
    <source>
        <dbReference type="Proteomes" id="UP000094828"/>
    </source>
</evidence>
<dbReference type="Proteomes" id="UP000094828">
    <property type="component" value="Unassembled WGS sequence"/>
</dbReference>
<evidence type="ECO:0000256" key="1">
    <source>
        <dbReference type="SAM" id="Phobius"/>
    </source>
</evidence>
<keyword evidence="1" id="KW-0812">Transmembrane</keyword>
<keyword evidence="3" id="KW-1185">Reference proteome</keyword>
<feature type="transmembrane region" description="Helical" evidence="1">
    <location>
        <begin position="194"/>
        <end position="210"/>
    </location>
</feature>
<proteinExistence type="predicted"/>
<dbReference type="OrthoDB" id="283150at2"/>
<comment type="caution">
    <text evidence="2">The sequence shown here is derived from an EMBL/GenBank/DDBJ whole genome shotgun (WGS) entry which is preliminary data.</text>
</comment>
<dbReference type="EMBL" id="LYDR01000033">
    <property type="protein sequence ID" value="ODA35423.1"/>
    <property type="molecule type" value="Genomic_DNA"/>
</dbReference>
<feature type="transmembrane region" description="Helical" evidence="1">
    <location>
        <begin position="51"/>
        <end position="78"/>
    </location>
</feature>
<reference evidence="2 3" key="1">
    <citation type="submission" date="2016-05" db="EMBL/GenBank/DDBJ databases">
        <title>Genomic and physiological characterization of Planctopirus sp. isolated from fresh water lake.</title>
        <authorList>
            <person name="Subhash Y."/>
            <person name="Ramana C."/>
        </authorList>
    </citation>
    <scope>NUCLEOTIDE SEQUENCE [LARGE SCALE GENOMIC DNA]</scope>
    <source>
        <strain evidence="2 3">JC280</strain>
    </source>
</reference>